<feature type="domain" description="U1-type" evidence="3">
    <location>
        <begin position="80"/>
        <end position="114"/>
    </location>
</feature>
<dbReference type="SMART" id="SM00355">
    <property type="entry name" value="ZnF_C2H2"/>
    <property type="match status" value="5"/>
</dbReference>
<evidence type="ECO:0008006" key="6">
    <source>
        <dbReference type="Google" id="ProtNLM"/>
    </source>
</evidence>
<feature type="domain" description="U1-type" evidence="3">
    <location>
        <begin position="275"/>
        <end position="309"/>
    </location>
</feature>
<dbReference type="Proteomes" id="UP000594263">
    <property type="component" value="Unplaced"/>
</dbReference>
<feature type="domain" description="U1-type" evidence="3">
    <location>
        <begin position="555"/>
        <end position="585"/>
    </location>
</feature>
<dbReference type="GO" id="GO:0003676">
    <property type="term" value="F:nucleic acid binding"/>
    <property type="evidence" value="ECO:0007669"/>
    <property type="project" value="InterPro"/>
</dbReference>
<evidence type="ECO:0000256" key="1">
    <source>
        <dbReference type="SAM" id="MobiDB-lite"/>
    </source>
</evidence>
<evidence type="ECO:0000259" key="2">
    <source>
        <dbReference type="SMART" id="SM00355"/>
    </source>
</evidence>
<dbReference type="Gene3D" id="3.30.160.60">
    <property type="entry name" value="Classic Zinc Finger"/>
    <property type="match status" value="5"/>
</dbReference>
<dbReference type="OMA" id="HSEPKKQ"/>
<feature type="region of interest" description="Disordered" evidence="1">
    <location>
        <begin position="430"/>
        <end position="453"/>
    </location>
</feature>
<dbReference type="EnsemblPlants" id="Kaladp0048s0077.1.v1.1">
    <property type="protein sequence ID" value="Kaladp0048s0077.1.v1.1"/>
    <property type="gene ID" value="Kaladp0048s0077.v1.1"/>
</dbReference>
<feature type="domain" description="U1-type" evidence="3">
    <location>
        <begin position="397"/>
        <end position="431"/>
    </location>
</feature>
<dbReference type="Pfam" id="PF12874">
    <property type="entry name" value="zf-met"/>
    <property type="match status" value="5"/>
</dbReference>
<feature type="domain" description="C2H2-type" evidence="2">
    <location>
        <begin position="400"/>
        <end position="424"/>
    </location>
</feature>
<proteinExistence type="predicted"/>
<name>A0A7N0TWL0_KALFE</name>
<feature type="compositionally biased region" description="Low complexity" evidence="1">
    <location>
        <begin position="439"/>
        <end position="453"/>
    </location>
</feature>
<dbReference type="PANTHER" id="PTHR47487">
    <property type="entry name" value="OS06G0651300 PROTEIN-RELATED"/>
    <property type="match status" value="1"/>
</dbReference>
<protein>
    <recommendedName>
        <fullName evidence="6">C2H2-type domain-containing protein</fullName>
    </recommendedName>
</protein>
<dbReference type="GO" id="GO:0008270">
    <property type="term" value="F:zinc ion binding"/>
    <property type="evidence" value="ECO:0007669"/>
    <property type="project" value="InterPro"/>
</dbReference>
<dbReference type="InterPro" id="IPR003604">
    <property type="entry name" value="Matrin/U1-like-C_Znf_C2H2"/>
</dbReference>
<dbReference type="SMART" id="SM00451">
    <property type="entry name" value="ZnF_U1"/>
    <property type="match status" value="5"/>
</dbReference>
<feature type="domain" description="C2H2-type" evidence="2">
    <location>
        <begin position="83"/>
        <end position="107"/>
    </location>
</feature>
<accession>A0A7N0TWL0</accession>
<dbReference type="InterPro" id="IPR036236">
    <property type="entry name" value="Znf_C2H2_sf"/>
</dbReference>
<feature type="domain" description="C2H2-type" evidence="2">
    <location>
        <begin position="278"/>
        <end position="302"/>
    </location>
</feature>
<dbReference type="Gramene" id="Kaladp0048s0077.1.v1.1">
    <property type="protein sequence ID" value="Kaladp0048s0077.1.v1.1"/>
    <property type="gene ID" value="Kaladp0048s0077.v1.1"/>
</dbReference>
<evidence type="ECO:0000313" key="5">
    <source>
        <dbReference type="Proteomes" id="UP000594263"/>
    </source>
</evidence>
<feature type="domain" description="C2H2-type" evidence="2">
    <location>
        <begin position="648"/>
        <end position="672"/>
    </location>
</feature>
<dbReference type="PANTHER" id="PTHR47487:SF8">
    <property type="entry name" value="OS08G0270900 PROTEIN"/>
    <property type="match status" value="1"/>
</dbReference>
<dbReference type="SUPFAM" id="SSF57667">
    <property type="entry name" value="beta-beta-alpha zinc fingers"/>
    <property type="match status" value="5"/>
</dbReference>
<keyword evidence="5" id="KW-1185">Reference proteome</keyword>
<dbReference type="InterPro" id="IPR013087">
    <property type="entry name" value="Znf_C2H2_type"/>
</dbReference>
<reference evidence="4" key="1">
    <citation type="submission" date="2021-01" db="UniProtKB">
        <authorList>
            <consortium name="EnsemblPlants"/>
        </authorList>
    </citation>
    <scope>IDENTIFICATION</scope>
</reference>
<organism evidence="4 5">
    <name type="scientific">Kalanchoe fedtschenkoi</name>
    <name type="common">Lavender scallops</name>
    <name type="synonym">South American air plant</name>
    <dbReference type="NCBI Taxonomy" id="63787"/>
    <lineage>
        <taxon>Eukaryota</taxon>
        <taxon>Viridiplantae</taxon>
        <taxon>Streptophyta</taxon>
        <taxon>Embryophyta</taxon>
        <taxon>Tracheophyta</taxon>
        <taxon>Spermatophyta</taxon>
        <taxon>Magnoliopsida</taxon>
        <taxon>eudicotyledons</taxon>
        <taxon>Gunneridae</taxon>
        <taxon>Pentapetalae</taxon>
        <taxon>Saxifragales</taxon>
        <taxon>Crassulaceae</taxon>
        <taxon>Kalanchoe</taxon>
    </lineage>
</organism>
<dbReference type="AlphaFoldDB" id="A0A7N0TWL0"/>
<evidence type="ECO:0000313" key="4">
    <source>
        <dbReference type="EnsemblPlants" id="Kaladp0048s0077.1.v1.1"/>
    </source>
</evidence>
<feature type="domain" description="U1-type" evidence="3">
    <location>
        <begin position="645"/>
        <end position="679"/>
    </location>
</feature>
<sequence length="697" mass="75731">MLTSSGLTDFSGLMNPAYNPDVLAYFPQPSIYPQPDASDAHLAVVDSSEWQVAFYKEKSSTPESLSVQPDRDVLSQKKGNETLRCEICSINCNSKVTFENHLLGKKHQKKMKALNPNNSISEPVKTVHADVAETKNVNDVENGALPDSEKVSTAGSLGCESQALFDQHLSAKKHTSVVEGEDDDTVMLKASDICASEVSEIHKSAQQESSASVVEDYMSCNSEEVHEEILSNKKHTTQVKADNFGDLMLHASDSDPAECIDGDNSNLLKGRATRNKFQFCEVCNIFSTSQAELEKHLAGKKHARRVKNLDTVMSSPAIVDPIDVMASNKLNPASCGTVAQSTFSRQAALEEHLPVKQNVSEVRVKDACTQTDLSSFHTVDSLEFKESNASDGGTKMWSSNICTTCNISCTSQERLHAHLAGKKHASKVRWTSSTSNTHNLGLSSNSDGLSRNLPSVQFQEHDPIVTSHADPMLTDASSIMPVAQENNHLFKSDVSMKFSPTPITSSVDPLKDDNSDGQLSVCMEPDETHKLTPEDHESDAQQKASKRAKTILFAYCDICKVHCSSNENLSAHKMGRNHLKLLAKLGIAEEVTPTPGNDMLAPKIGSPHQDNANKSSLSELSLNVRNQDEASKGMINSQNHNTHHDGKIGCTLCNITCNSETVFLTHLAGRKHAAVARRAAQIGIGMVTPGLQVMASN</sequence>
<evidence type="ECO:0000259" key="3">
    <source>
        <dbReference type="SMART" id="SM00451"/>
    </source>
</evidence>
<feature type="domain" description="C2H2-type" evidence="2">
    <location>
        <begin position="554"/>
        <end position="578"/>
    </location>
</feature>